<reference evidence="1 2" key="1">
    <citation type="journal article" date="2015" name="Genome Biol.">
        <title>Comparative genomics of Steinernema reveals deeply conserved gene regulatory networks.</title>
        <authorList>
            <person name="Dillman A.R."/>
            <person name="Macchietto M."/>
            <person name="Porter C.F."/>
            <person name="Rogers A."/>
            <person name="Williams B."/>
            <person name="Antoshechkin I."/>
            <person name="Lee M.M."/>
            <person name="Goodwin Z."/>
            <person name="Lu X."/>
            <person name="Lewis E.E."/>
            <person name="Goodrich-Blair H."/>
            <person name="Stock S.P."/>
            <person name="Adams B.J."/>
            <person name="Sternberg P.W."/>
            <person name="Mortazavi A."/>
        </authorList>
    </citation>
    <scope>NUCLEOTIDE SEQUENCE [LARGE SCALE GENOMIC DNA]</scope>
    <source>
        <strain evidence="1 2">ALL</strain>
    </source>
</reference>
<evidence type="ECO:0000313" key="2">
    <source>
        <dbReference type="Proteomes" id="UP000298663"/>
    </source>
</evidence>
<accession>A0A4U5PBG3</accession>
<name>A0A4U5PBG3_STECR</name>
<sequence>MESDDKDIKKELDQSLSLPSQGSLIDDYAHTLQGTDLIVVLRLLKHHVGMFITSDIFLTMAKLEKAREDAKKLDDVKH</sequence>
<gene>
    <name evidence="1" type="ORF">L596_008117</name>
</gene>
<protein>
    <submittedName>
        <fullName evidence="1">Uncharacterized protein</fullName>
    </submittedName>
</protein>
<evidence type="ECO:0000313" key="1">
    <source>
        <dbReference type="EMBL" id="TKR93707.1"/>
    </source>
</evidence>
<reference evidence="1 2" key="2">
    <citation type="journal article" date="2019" name="G3 (Bethesda)">
        <title>Hybrid Assembly of the Genome of the Entomopathogenic Nematode Steinernema carpocapsae Identifies the X-Chromosome.</title>
        <authorList>
            <person name="Serra L."/>
            <person name="Macchietto M."/>
            <person name="Macias-Munoz A."/>
            <person name="McGill C.J."/>
            <person name="Rodriguez I.M."/>
            <person name="Rodriguez B."/>
            <person name="Murad R."/>
            <person name="Mortazavi A."/>
        </authorList>
    </citation>
    <scope>NUCLEOTIDE SEQUENCE [LARGE SCALE GENOMIC DNA]</scope>
    <source>
        <strain evidence="1 2">ALL</strain>
    </source>
</reference>
<dbReference type="Proteomes" id="UP000298663">
    <property type="component" value="Unassembled WGS sequence"/>
</dbReference>
<organism evidence="1 2">
    <name type="scientific">Steinernema carpocapsae</name>
    <name type="common">Entomopathogenic nematode</name>
    <dbReference type="NCBI Taxonomy" id="34508"/>
    <lineage>
        <taxon>Eukaryota</taxon>
        <taxon>Metazoa</taxon>
        <taxon>Ecdysozoa</taxon>
        <taxon>Nematoda</taxon>
        <taxon>Chromadorea</taxon>
        <taxon>Rhabditida</taxon>
        <taxon>Tylenchina</taxon>
        <taxon>Panagrolaimomorpha</taxon>
        <taxon>Strongyloidoidea</taxon>
        <taxon>Steinernematidae</taxon>
        <taxon>Steinernema</taxon>
    </lineage>
</organism>
<comment type="caution">
    <text evidence="1">The sequence shown here is derived from an EMBL/GenBank/DDBJ whole genome shotgun (WGS) entry which is preliminary data.</text>
</comment>
<dbReference type="AlphaFoldDB" id="A0A4U5PBG3"/>
<proteinExistence type="predicted"/>
<keyword evidence="2" id="KW-1185">Reference proteome</keyword>
<dbReference type="EMBL" id="AZBU02000002">
    <property type="protein sequence ID" value="TKR93707.1"/>
    <property type="molecule type" value="Genomic_DNA"/>
</dbReference>